<dbReference type="GO" id="GO:0000272">
    <property type="term" value="P:polysaccharide catabolic process"/>
    <property type="evidence" value="ECO:0007669"/>
    <property type="project" value="InterPro"/>
</dbReference>
<protein>
    <recommendedName>
        <fullName evidence="2">Dockerin domain-containing protein</fullName>
    </recommendedName>
</protein>
<feature type="compositionally biased region" description="Acidic residues" evidence="1">
    <location>
        <begin position="329"/>
        <end position="343"/>
    </location>
</feature>
<feature type="domain" description="Dockerin" evidence="2">
    <location>
        <begin position="569"/>
        <end position="623"/>
    </location>
</feature>
<dbReference type="InterPro" id="IPR016134">
    <property type="entry name" value="Dockerin_dom"/>
</dbReference>
<accession>A0A0G0MBL5</accession>
<evidence type="ECO:0000259" key="2">
    <source>
        <dbReference type="PROSITE" id="PS51766"/>
    </source>
</evidence>
<dbReference type="SUPFAM" id="SSF63446">
    <property type="entry name" value="Type I dockerin domain"/>
    <property type="match status" value="1"/>
</dbReference>
<reference evidence="3 4" key="1">
    <citation type="journal article" date="2015" name="Nature">
        <title>rRNA introns, odd ribosomes, and small enigmatic genomes across a large radiation of phyla.</title>
        <authorList>
            <person name="Brown C.T."/>
            <person name="Hug L.A."/>
            <person name="Thomas B.C."/>
            <person name="Sharon I."/>
            <person name="Castelle C.J."/>
            <person name="Singh A."/>
            <person name="Wilkins M.J."/>
            <person name="Williams K.H."/>
            <person name="Banfield J.F."/>
        </authorList>
    </citation>
    <scope>NUCLEOTIDE SEQUENCE [LARGE SCALE GENOMIC DNA]</scope>
</reference>
<sequence>MLKKFVLLFIVVICICGFLFASYNSANALYRASDRISTSWPSTGANHIFEFRNVNEIPAGGKIVLDFDDDFMIPNEMDLSDIDFTVADNSSGPYVDRQLATTSSIVDDGIAIATTTRMIEIHLNSSDGVLARRYMRIIVGNQAVYGSVGTRNIINPAVVGSYHINARIYNSGNNYLEAASIIIAVVDPVGMSTYSKTRYLGASPVGWLNFGTTQTIMSMTTNYPARCRYATASGTPYSSMTESFNYASTTAYYFNHTVILDDLVNGGDYYYYVRCTDQFGVRDIVNDCFYSSASTTPYFTASGVPVTYLECVDYYIPFSISGQAGEGGGVDDGEGGDDPEETDSGTSHGGGTGTGSGGGGGGGVGSAPSMYLPYPPPPGAPGVVFTGWAYPGKEVVFLQDGVEQGRVLAKPDASFSAYVEELVRGVYTFGIWSEDSLKRRSSTFSTTFWLEANTQTTISDIILTPTISVTNSAVTAGQMLEVSGQTVPESNVEAWLYPEKNIKVLDLEIVKKIGLSSKNGDWSLYLDTKDLDDGAYLVKARTTINGKGTSDFGKILKISIGAAPIVKESVCSGADLNLDGKVNLTDFSILLYHWGGSNECADQNHDGIVNLTDFSIMMFHWTG</sequence>
<dbReference type="Gene3D" id="1.10.1330.10">
    <property type="entry name" value="Dockerin domain"/>
    <property type="match status" value="1"/>
</dbReference>
<feature type="region of interest" description="Disordered" evidence="1">
    <location>
        <begin position="325"/>
        <end position="364"/>
    </location>
</feature>
<gene>
    <name evidence="3" type="ORF">US91_C0001G0051</name>
</gene>
<comment type="caution">
    <text evidence="3">The sequence shown here is derived from an EMBL/GenBank/DDBJ whole genome shotgun (WGS) entry which is preliminary data.</text>
</comment>
<dbReference type="EMBL" id="LBUU01000001">
    <property type="protein sequence ID" value="KKQ71124.1"/>
    <property type="molecule type" value="Genomic_DNA"/>
</dbReference>
<dbReference type="Proteomes" id="UP000034022">
    <property type="component" value="Unassembled WGS sequence"/>
</dbReference>
<dbReference type="AlphaFoldDB" id="A0A0G0MBL5"/>
<evidence type="ECO:0000256" key="1">
    <source>
        <dbReference type="SAM" id="MobiDB-lite"/>
    </source>
</evidence>
<organism evidence="3 4">
    <name type="scientific">Candidatus Falkowbacteria bacterium GW2011_GWE1_38_31</name>
    <dbReference type="NCBI Taxonomy" id="1618638"/>
    <lineage>
        <taxon>Bacteria</taxon>
        <taxon>Candidatus Falkowiibacteriota</taxon>
    </lineage>
</organism>
<dbReference type="InterPro" id="IPR036439">
    <property type="entry name" value="Dockerin_dom_sf"/>
</dbReference>
<name>A0A0G0MBL5_9BACT</name>
<evidence type="ECO:0000313" key="3">
    <source>
        <dbReference type="EMBL" id="KKQ71124.1"/>
    </source>
</evidence>
<proteinExistence type="predicted"/>
<feature type="compositionally biased region" description="Gly residues" evidence="1">
    <location>
        <begin position="347"/>
        <end position="364"/>
    </location>
</feature>
<dbReference type="PROSITE" id="PS51766">
    <property type="entry name" value="DOCKERIN"/>
    <property type="match status" value="1"/>
</dbReference>
<evidence type="ECO:0000313" key="4">
    <source>
        <dbReference type="Proteomes" id="UP000034022"/>
    </source>
</evidence>